<gene>
    <name evidence="2" type="ORF">C2L65_36470</name>
</gene>
<evidence type="ECO:0000259" key="1">
    <source>
        <dbReference type="Pfam" id="PF09299"/>
    </source>
</evidence>
<evidence type="ECO:0000313" key="3">
    <source>
        <dbReference type="Proteomes" id="UP000243502"/>
    </source>
</evidence>
<dbReference type="OrthoDB" id="5439087at2"/>
<name>A0A2I8EZM6_9BURK</name>
<dbReference type="InterPro" id="IPR015378">
    <property type="entry name" value="Transposase-like_Mu_C"/>
</dbReference>
<reference evidence="2 3" key="1">
    <citation type="submission" date="2018-01" db="EMBL/GenBank/DDBJ databases">
        <title>Species boundaries and ecological features among Paraburkholderia terrae DSMZ17804T, P. hospita DSMZ17164T and P. caribensis DSMZ13236T.</title>
        <authorList>
            <person name="Pratama A.A."/>
        </authorList>
    </citation>
    <scope>NUCLEOTIDE SEQUENCE [LARGE SCALE GENOMIC DNA]</scope>
    <source>
        <strain evidence="2 3">DSM 17804</strain>
    </source>
</reference>
<dbReference type="InterPro" id="IPR012337">
    <property type="entry name" value="RNaseH-like_sf"/>
</dbReference>
<dbReference type="EMBL" id="CP026113">
    <property type="protein sequence ID" value="AUT65075.1"/>
    <property type="molecule type" value="Genomic_DNA"/>
</dbReference>
<dbReference type="KEGG" id="pter:C2L65_36470"/>
<protein>
    <submittedName>
        <fullName evidence="2">Transcriptional antiterminator</fullName>
    </submittedName>
</protein>
<sequence length="767" mass="86235">MLPFPASANTVEPIVSLDPACAPVKNDLLESAEGTRFRVLAITPDDVVWTLNLTVSHCWPQRCSYEALCHAIRNKEFTISSTKVGAQPAFHSQRAEARQKSAWEIIEPLVSDPAILDANTRGAMVRHRAEETGKSKTTINRYLQMFWRGGQSMCALIPDFASIGAAQRSGTHGRGRRPKGGRYKIYQMNAEIDTPQIVDAIEKHYLKHEVPTLADTFVKLLRERYSYLDGDGASFLKPHGERPTYRQFCSVFKQTFSYETVLRRKKGDRDFERDHNQSITGALFEALCVGHIYEIDATIADVWLVAKDNRARIIGKPTLYLIYDRFSRLCVGFYAGLERPGWEAAMQAILSIAEDKAAFCNKHGVPYDPADWPAQGMFPQKFLGDRDEMLSHNSSCICDGMECTVANTRALSPQNKGTVECGFKLIHASIAADTPGYDPPRNAKRRRGKHYDVDASLTLDEFVALIVAAIIKHNRSQMPHYDISPAMILRGCPPIPRRIWADDLRNGAGALSRYSEDYLRLQLLPRATATVCREGVCFSGCYYTCDELQKRGWFIKAANQGVWRVPISYDRRLGDNIVVHDVRNRRQSYVCKLTKRCKRYEGYSFAEIKYVQHVLESARMDGADEDLQHRANLQQIASSISKPARATATVASKGKSRASRKANIVADRNFERSMRRKEEAAIDQLTPPISCSASLRESGSESLKQVRPRKIACERRVSTQSQPSERYEAPDDYRNAVIKAQEKGTTIFAQLLAMGAVCDLDELLKLG</sequence>
<dbReference type="Pfam" id="PF09299">
    <property type="entry name" value="Mu-transpos_C"/>
    <property type="match status" value="1"/>
</dbReference>
<dbReference type="Proteomes" id="UP000243502">
    <property type="component" value="Chromosome 3"/>
</dbReference>
<dbReference type="RefSeq" id="WP_052426790.1">
    <property type="nucleotide sequence ID" value="NZ_CP026113.1"/>
</dbReference>
<dbReference type="GO" id="GO:0003676">
    <property type="term" value="F:nucleic acid binding"/>
    <property type="evidence" value="ECO:0007669"/>
    <property type="project" value="InterPro"/>
</dbReference>
<feature type="domain" description="Transposase-like Mu C-terminal" evidence="1">
    <location>
        <begin position="521"/>
        <end position="591"/>
    </location>
</feature>
<dbReference type="InterPro" id="IPR036397">
    <property type="entry name" value="RNaseH_sf"/>
</dbReference>
<evidence type="ECO:0000313" key="2">
    <source>
        <dbReference type="EMBL" id="AUT65075.1"/>
    </source>
</evidence>
<dbReference type="SUPFAM" id="SSF53098">
    <property type="entry name" value="Ribonuclease H-like"/>
    <property type="match status" value="1"/>
</dbReference>
<dbReference type="Gene3D" id="3.30.420.10">
    <property type="entry name" value="Ribonuclease H-like superfamily/Ribonuclease H"/>
    <property type="match status" value="1"/>
</dbReference>
<organism evidence="2 3">
    <name type="scientific">Paraburkholderia terrae</name>
    <dbReference type="NCBI Taxonomy" id="311230"/>
    <lineage>
        <taxon>Bacteria</taxon>
        <taxon>Pseudomonadati</taxon>
        <taxon>Pseudomonadota</taxon>
        <taxon>Betaproteobacteria</taxon>
        <taxon>Burkholderiales</taxon>
        <taxon>Burkholderiaceae</taxon>
        <taxon>Paraburkholderia</taxon>
    </lineage>
</organism>
<dbReference type="AlphaFoldDB" id="A0A2I8EZM6"/>
<proteinExistence type="predicted"/>
<accession>A0A2I8EZM6</accession>